<protein>
    <submittedName>
        <fullName evidence="3">Uncharacterized protein</fullName>
    </submittedName>
</protein>
<dbReference type="PROSITE" id="PS50012">
    <property type="entry name" value="RCC1_3"/>
    <property type="match status" value="3"/>
</dbReference>
<dbReference type="Proteomes" id="UP001642484">
    <property type="component" value="Unassembled WGS sequence"/>
</dbReference>
<dbReference type="SUPFAM" id="SSF50985">
    <property type="entry name" value="RCC1/BLIP-II"/>
    <property type="match status" value="1"/>
</dbReference>
<feature type="region of interest" description="Disordered" evidence="2">
    <location>
        <begin position="40"/>
        <end position="71"/>
    </location>
</feature>
<evidence type="ECO:0000313" key="3">
    <source>
        <dbReference type="EMBL" id="CAK9067846.1"/>
    </source>
</evidence>
<feature type="compositionally biased region" description="Basic residues" evidence="2">
    <location>
        <begin position="87"/>
        <end position="97"/>
    </location>
</feature>
<dbReference type="InterPro" id="IPR009091">
    <property type="entry name" value="RCC1/BLIP-II"/>
</dbReference>
<proteinExistence type="predicted"/>
<name>A0ABP0NW86_9DINO</name>
<sequence length="494" mass="53941">MSLFLENPFRDVCIRPVVTAPFLPEKKGSAAEMLETLEVRERTSTSATSPEPRRFAWDHGPPDRRASRIGQRDSRVPLVALVVRPNRKRRSVARKQRREVQDELMDSPASKKQARSGTSGTPRRKKGRRGADKAHGFNLEDLTAARAWEKLKSLASLCPAPESCVETALVVKDRIEGRYCMEAIDSERLHSSRIQASKEVVCWGAGTTARVAHCVRRARLDMDEKRDQPFLPWSLIGDFGQLGDNQARSSHTPVRVQGLGPSLVVTAGGLHSCAVEVSGRAKCWGKGEDGLSSGDGQLGFGGRSRRHDARPVAQLGVALDVRAGGSHTCALEAGGAVRCWGWGEFGQLGNGRTRDSLYPLRVQHLDSAIAICSGGLHSCAVETGGSVKCWGWGERGQLGSFNGTQRSSSPFPVEIEGIEDAIDVACGYQHSCAMSQNTTVCWGDGIDRAWVVQETGFVCHTLSRSVKGKDGFRFFAEAAYCKLFRDSWQVVLPR</sequence>
<dbReference type="EMBL" id="CAXAMN010022262">
    <property type="protein sequence ID" value="CAK9067846.1"/>
    <property type="molecule type" value="Genomic_DNA"/>
</dbReference>
<dbReference type="Pfam" id="PF00415">
    <property type="entry name" value="RCC1"/>
    <property type="match status" value="3"/>
</dbReference>
<dbReference type="PANTHER" id="PTHR45982:SF1">
    <property type="entry name" value="REGULATOR OF CHROMOSOME CONDENSATION"/>
    <property type="match status" value="1"/>
</dbReference>
<keyword evidence="4" id="KW-1185">Reference proteome</keyword>
<comment type="caution">
    <text evidence="3">The sequence shown here is derived from an EMBL/GenBank/DDBJ whole genome shotgun (WGS) entry which is preliminary data.</text>
</comment>
<organism evidence="3 4">
    <name type="scientific">Durusdinium trenchii</name>
    <dbReference type="NCBI Taxonomy" id="1381693"/>
    <lineage>
        <taxon>Eukaryota</taxon>
        <taxon>Sar</taxon>
        <taxon>Alveolata</taxon>
        <taxon>Dinophyceae</taxon>
        <taxon>Suessiales</taxon>
        <taxon>Symbiodiniaceae</taxon>
        <taxon>Durusdinium</taxon>
    </lineage>
</organism>
<feature type="repeat" description="RCC1" evidence="1">
    <location>
        <begin position="385"/>
        <end position="437"/>
    </location>
</feature>
<reference evidence="3 4" key="1">
    <citation type="submission" date="2024-02" db="EMBL/GenBank/DDBJ databases">
        <authorList>
            <person name="Chen Y."/>
            <person name="Shah S."/>
            <person name="Dougan E. K."/>
            <person name="Thang M."/>
            <person name="Chan C."/>
        </authorList>
    </citation>
    <scope>NUCLEOTIDE SEQUENCE [LARGE SCALE GENOMIC DNA]</scope>
</reference>
<feature type="region of interest" description="Disordered" evidence="2">
    <location>
        <begin position="87"/>
        <end position="136"/>
    </location>
</feature>
<feature type="repeat" description="RCC1" evidence="1">
    <location>
        <begin position="335"/>
        <end position="384"/>
    </location>
</feature>
<gene>
    <name evidence="3" type="ORF">CCMP2556_LOCUS33323</name>
</gene>
<dbReference type="Gene3D" id="2.130.10.30">
    <property type="entry name" value="Regulator of chromosome condensation 1/beta-lactamase-inhibitor protein II"/>
    <property type="match status" value="1"/>
</dbReference>
<dbReference type="InterPro" id="IPR051553">
    <property type="entry name" value="Ran_GTPase-activating"/>
</dbReference>
<feature type="compositionally biased region" description="Basic and acidic residues" evidence="2">
    <location>
        <begin position="51"/>
        <end position="71"/>
    </location>
</feature>
<dbReference type="InterPro" id="IPR000408">
    <property type="entry name" value="Reg_chr_condens"/>
</dbReference>
<evidence type="ECO:0000256" key="2">
    <source>
        <dbReference type="SAM" id="MobiDB-lite"/>
    </source>
</evidence>
<accession>A0ABP0NW86</accession>
<dbReference type="PANTHER" id="PTHR45982">
    <property type="entry name" value="REGULATOR OF CHROMOSOME CONDENSATION"/>
    <property type="match status" value="1"/>
</dbReference>
<evidence type="ECO:0000313" key="4">
    <source>
        <dbReference type="Proteomes" id="UP001642484"/>
    </source>
</evidence>
<feature type="repeat" description="RCC1" evidence="1">
    <location>
        <begin position="279"/>
        <end position="334"/>
    </location>
</feature>
<evidence type="ECO:0000256" key="1">
    <source>
        <dbReference type="PROSITE-ProRule" id="PRU00235"/>
    </source>
</evidence>